<evidence type="ECO:0000259" key="13">
    <source>
        <dbReference type="PROSITE" id="PS50052"/>
    </source>
</evidence>
<evidence type="ECO:0000256" key="10">
    <source>
        <dbReference type="ARBA" id="ARBA00022840"/>
    </source>
</evidence>
<evidence type="ECO:0000256" key="1">
    <source>
        <dbReference type="ARBA" id="ARBA00003531"/>
    </source>
</evidence>
<keyword evidence="7" id="KW-0808">Transferase</keyword>
<dbReference type="PROSITE" id="PS00856">
    <property type="entry name" value="GUANYLATE_KINASE_1"/>
    <property type="match status" value="1"/>
</dbReference>
<evidence type="ECO:0000256" key="9">
    <source>
        <dbReference type="ARBA" id="ARBA00022777"/>
    </source>
</evidence>
<comment type="catalytic activity">
    <reaction evidence="12">
        <text>GMP + ATP = GDP + ADP</text>
        <dbReference type="Rhea" id="RHEA:20780"/>
        <dbReference type="ChEBI" id="CHEBI:30616"/>
        <dbReference type="ChEBI" id="CHEBI:58115"/>
        <dbReference type="ChEBI" id="CHEBI:58189"/>
        <dbReference type="ChEBI" id="CHEBI:456216"/>
        <dbReference type="EC" id="2.7.4.8"/>
    </reaction>
</comment>
<dbReference type="InterPro" id="IPR017665">
    <property type="entry name" value="Guanylate_kinase"/>
</dbReference>
<dbReference type="EMBL" id="UINC01000961">
    <property type="protein sequence ID" value="SUZ65465.1"/>
    <property type="molecule type" value="Genomic_DNA"/>
</dbReference>
<dbReference type="CDD" id="cd00071">
    <property type="entry name" value="GMPK"/>
    <property type="match status" value="1"/>
</dbReference>
<dbReference type="InterPro" id="IPR020590">
    <property type="entry name" value="Guanylate_kinase_CS"/>
</dbReference>
<evidence type="ECO:0000256" key="5">
    <source>
        <dbReference type="ARBA" id="ARBA00016296"/>
    </source>
</evidence>
<reference evidence="14" key="1">
    <citation type="submission" date="2018-05" db="EMBL/GenBank/DDBJ databases">
        <authorList>
            <person name="Lanie J.A."/>
            <person name="Ng W.-L."/>
            <person name="Kazmierczak K.M."/>
            <person name="Andrzejewski T.M."/>
            <person name="Davidsen T.M."/>
            <person name="Wayne K.J."/>
            <person name="Tettelin H."/>
            <person name="Glass J.I."/>
            <person name="Rusch D."/>
            <person name="Podicherti R."/>
            <person name="Tsui H.-C.T."/>
            <person name="Winkler M.E."/>
        </authorList>
    </citation>
    <scope>NUCLEOTIDE SEQUENCE</scope>
</reference>
<evidence type="ECO:0000256" key="7">
    <source>
        <dbReference type="ARBA" id="ARBA00022679"/>
    </source>
</evidence>
<dbReference type="Gene3D" id="3.30.63.10">
    <property type="entry name" value="Guanylate Kinase phosphate binding domain"/>
    <property type="match status" value="1"/>
</dbReference>
<evidence type="ECO:0000256" key="6">
    <source>
        <dbReference type="ARBA" id="ARBA00022490"/>
    </source>
</evidence>
<protein>
    <recommendedName>
        <fullName evidence="5">Guanylate kinase</fullName>
        <ecNumber evidence="4">2.7.4.8</ecNumber>
    </recommendedName>
    <alternativeName>
        <fullName evidence="11">GMP kinase</fullName>
    </alternativeName>
</protein>
<dbReference type="HAMAP" id="MF_00328">
    <property type="entry name" value="Guanylate_kinase"/>
    <property type="match status" value="1"/>
</dbReference>
<evidence type="ECO:0000256" key="3">
    <source>
        <dbReference type="ARBA" id="ARBA00005790"/>
    </source>
</evidence>
<dbReference type="GO" id="GO:0005829">
    <property type="term" value="C:cytosol"/>
    <property type="evidence" value="ECO:0007669"/>
    <property type="project" value="TreeGrafter"/>
</dbReference>
<dbReference type="EC" id="2.7.4.8" evidence="4"/>
<dbReference type="GO" id="GO:0005524">
    <property type="term" value="F:ATP binding"/>
    <property type="evidence" value="ECO:0007669"/>
    <property type="project" value="UniProtKB-KW"/>
</dbReference>
<gene>
    <name evidence="14" type="ORF">METZ01_LOCUS18319</name>
</gene>
<evidence type="ECO:0000313" key="14">
    <source>
        <dbReference type="EMBL" id="SUZ65465.1"/>
    </source>
</evidence>
<comment type="function">
    <text evidence="1">Essential for recycling GMP and indirectly, cGMP.</text>
</comment>
<evidence type="ECO:0000256" key="2">
    <source>
        <dbReference type="ARBA" id="ARBA00004496"/>
    </source>
</evidence>
<comment type="similarity">
    <text evidence="3">Belongs to the guanylate kinase family.</text>
</comment>
<proteinExistence type="inferred from homology"/>
<dbReference type="Pfam" id="PF00625">
    <property type="entry name" value="Guanylate_kin"/>
    <property type="match status" value="1"/>
</dbReference>
<name>A0A381PEM0_9ZZZZ</name>
<evidence type="ECO:0000256" key="11">
    <source>
        <dbReference type="ARBA" id="ARBA00030128"/>
    </source>
</evidence>
<dbReference type="FunFam" id="3.30.63.10:FF:000005">
    <property type="entry name" value="Guanylate kinase"/>
    <property type="match status" value="1"/>
</dbReference>
<dbReference type="AlphaFoldDB" id="A0A381PEM0"/>
<keyword evidence="10" id="KW-0067">ATP-binding</keyword>
<dbReference type="SUPFAM" id="SSF52540">
    <property type="entry name" value="P-loop containing nucleoside triphosphate hydrolases"/>
    <property type="match status" value="1"/>
</dbReference>
<keyword evidence="9" id="KW-0418">Kinase</keyword>
<dbReference type="GO" id="GO:0004385">
    <property type="term" value="F:GMP kinase activity"/>
    <property type="evidence" value="ECO:0007669"/>
    <property type="project" value="UniProtKB-EC"/>
</dbReference>
<evidence type="ECO:0000256" key="12">
    <source>
        <dbReference type="ARBA" id="ARBA00048594"/>
    </source>
</evidence>
<evidence type="ECO:0000256" key="8">
    <source>
        <dbReference type="ARBA" id="ARBA00022741"/>
    </source>
</evidence>
<keyword evidence="6" id="KW-0963">Cytoplasm</keyword>
<dbReference type="InterPro" id="IPR008145">
    <property type="entry name" value="GK/Ca_channel_bsu"/>
</dbReference>
<dbReference type="InterPro" id="IPR027417">
    <property type="entry name" value="P-loop_NTPase"/>
</dbReference>
<dbReference type="PANTHER" id="PTHR23117:SF13">
    <property type="entry name" value="GUANYLATE KINASE"/>
    <property type="match status" value="1"/>
</dbReference>
<organism evidence="14">
    <name type="scientific">marine metagenome</name>
    <dbReference type="NCBI Taxonomy" id="408172"/>
    <lineage>
        <taxon>unclassified sequences</taxon>
        <taxon>metagenomes</taxon>
        <taxon>ecological metagenomes</taxon>
    </lineage>
</organism>
<comment type="subcellular location">
    <subcellularLocation>
        <location evidence="2">Cytoplasm</location>
    </subcellularLocation>
</comment>
<feature type="domain" description="Guanylate kinase-like" evidence="13">
    <location>
        <begin position="4"/>
        <end position="182"/>
    </location>
</feature>
<dbReference type="Gene3D" id="3.40.50.300">
    <property type="entry name" value="P-loop containing nucleotide triphosphate hydrolases"/>
    <property type="match status" value="1"/>
</dbReference>
<dbReference type="PANTHER" id="PTHR23117">
    <property type="entry name" value="GUANYLATE KINASE-RELATED"/>
    <property type="match status" value="1"/>
</dbReference>
<dbReference type="PROSITE" id="PS50052">
    <property type="entry name" value="GUANYLATE_KINASE_2"/>
    <property type="match status" value="1"/>
</dbReference>
<evidence type="ECO:0000256" key="4">
    <source>
        <dbReference type="ARBA" id="ARBA00012961"/>
    </source>
</evidence>
<sequence>MPKGKLIIITAPSGAGKTTLVNALLKDDDKLRVSVSHTTRPGRLREENGINYHFIDEKEFMSMLSAGEFLENAEVYGHHYGTSQRSVNKQLDEGYDVILEIDWHGAAQVRNVKPEACFIFILPPSIQALTERLTERAQDNRTTIASRMQQARSVIEHAAEADYIVVNDNFKTALSDIQAVIHSKRLTVANQEKTLAPLLDSLTKD</sequence>
<keyword evidence="8" id="KW-0547">Nucleotide-binding</keyword>
<accession>A0A381PEM0</accession>
<dbReference type="NCBIfam" id="TIGR03263">
    <property type="entry name" value="guanyl_kin"/>
    <property type="match status" value="1"/>
</dbReference>
<dbReference type="SMART" id="SM00072">
    <property type="entry name" value="GuKc"/>
    <property type="match status" value="1"/>
</dbReference>
<dbReference type="InterPro" id="IPR008144">
    <property type="entry name" value="Guanylate_kin-like_dom"/>
</dbReference>